<dbReference type="AlphaFoldDB" id="A0A7S1P6R3"/>
<name>A0A7S1P6R3_9ALVE</name>
<organism evidence="1">
    <name type="scientific">Vitrella brassicaformis</name>
    <dbReference type="NCBI Taxonomy" id="1169539"/>
    <lineage>
        <taxon>Eukaryota</taxon>
        <taxon>Sar</taxon>
        <taxon>Alveolata</taxon>
        <taxon>Colpodellida</taxon>
        <taxon>Vitrellaceae</taxon>
        <taxon>Vitrella</taxon>
    </lineage>
</organism>
<sequence>MNRQTTQLRFVFQCPGLFFAQFTSGNRQAGLYNGRAQLSRAYVEARGLSSVVEVNGAGNQIRRMPVVLRQKGEHELKLSFEQPGGDYRSFVFERVRSVSGQPVRVHELHECEDECSLLSPMLCDFSALHSSSCSAVGVFGCG</sequence>
<protein>
    <submittedName>
        <fullName evidence="1">Uncharacterized protein</fullName>
    </submittedName>
</protein>
<accession>A0A7S1P6R3</accession>
<reference evidence="1" key="1">
    <citation type="submission" date="2021-01" db="EMBL/GenBank/DDBJ databases">
        <authorList>
            <person name="Corre E."/>
            <person name="Pelletier E."/>
            <person name="Niang G."/>
            <person name="Scheremetjew M."/>
            <person name="Finn R."/>
            <person name="Kale V."/>
            <person name="Holt S."/>
            <person name="Cochrane G."/>
            <person name="Meng A."/>
            <person name="Brown T."/>
            <person name="Cohen L."/>
        </authorList>
    </citation>
    <scope>NUCLEOTIDE SEQUENCE</scope>
    <source>
        <strain evidence="1">CCMP3346</strain>
    </source>
</reference>
<dbReference type="EMBL" id="HBGB01034296">
    <property type="protein sequence ID" value="CAD9065163.1"/>
    <property type="molecule type" value="Transcribed_RNA"/>
</dbReference>
<proteinExistence type="predicted"/>
<gene>
    <name evidence="1" type="ORF">VBRA1451_LOCUS20233</name>
</gene>
<evidence type="ECO:0000313" key="1">
    <source>
        <dbReference type="EMBL" id="CAD9065163.1"/>
    </source>
</evidence>